<dbReference type="GO" id="GO:0004252">
    <property type="term" value="F:serine-type endopeptidase activity"/>
    <property type="evidence" value="ECO:0007669"/>
    <property type="project" value="InterPro"/>
</dbReference>
<gene>
    <name evidence="9" type="ORF">EHO61_00710</name>
</gene>
<evidence type="ECO:0000259" key="8">
    <source>
        <dbReference type="Pfam" id="PF01694"/>
    </source>
</evidence>
<evidence type="ECO:0000256" key="3">
    <source>
        <dbReference type="ARBA" id="ARBA00022692"/>
    </source>
</evidence>
<dbReference type="OrthoDB" id="9813074at2"/>
<dbReference type="GO" id="GO:0016020">
    <property type="term" value="C:membrane"/>
    <property type="evidence" value="ECO:0007669"/>
    <property type="project" value="UniProtKB-SubCell"/>
</dbReference>
<dbReference type="PANTHER" id="PTHR43731">
    <property type="entry name" value="RHOMBOID PROTEASE"/>
    <property type="match status" value="1"/>
</dbReference>
<feature type="transmembrane region" description="Helical" evidence="7">
    <location>
        <begin position="130"/>
        <end position="151"/>
    </location>
</feature>
<evidence type="ECO:0000256" key="1">
    <source>
        <dbReference type="ARBA" id="ARBA00004141"/>
    </source>
</evidence>
<dbReference type="RefSeq" id="WP_135811723.1">
    <property type="nucleotide sequence ID" value="NZ_RQEV01000001.1"/>
</dbReference>
<dbReference type="EMBL" id="RQEV01000001">
    <property type="protein sequence ID" value="TGK22334.1"/>
    <property type="molecule type" value="Genomic_DNA"/>
</dbReference>
<dbReference type="Pfam" id="PF01694">
    <property type="entry name" value="Rhomboid"/>
    <property type="match status" value="1"/>
</dbReference>
<dbReference type="GO" id="GO:0006508">
    <property type="term" value="P:proteolysis"/>
    <property type="evidence" value="ECO:0007669"/>
    <property type="project" value="UniProtKB-KW"/>
</dbReference>
<proteinExistence type="inferred from homology"/>
<organism evidence="9 10">
    <name type="scientific">Leptospira fluminis</name>
    <dbReference type="NCBI Taxonomy" id="2484979"/>
    <lineage>
        <taxon>Bacteria</taxon>
        <taxon>Pseudomonadati</taxon>
        <taxon>Spirochaetota</taxon>
        <taxon>Spirochaetia</taxon>
        <taxon>Leptospirales</taxon>
        <taxon>Leptospiraceae</taxon>
        <taxon>Leptospira</taxon>
    </lineage>
</organism>
<dbReference type="Proteomes" id="UP000297855">
    <property type="component" value="Unassembled WGS sequence"/>
</dbReference>
<comment type="similarity">
    <text evidence="2">Belongs to the peptidase S54 family.</text>
</comment>
<evidence type="ECO:0000313" key="10">
    <source>
        <dbReference type="Proteomes" id="UP000297855"/>
    </source>
</evidence>
<keyword evidence="4" id="KW-0378">Hydrolase</keyword>
<protein>
    <submittedName>
        <fullName evidence="9">Rhomboid family intramembrane serine protease</fullName>
    </submittedName>
</protein>
<dbReference type="Gene3D" id="1.20.1540.10">
    <property type="entry name" value="Rhomboid-like"/>
    <property type="match status" value="1"/>
</dbReference>
<sequence>MITELTIGITSVVSLYALFLNRDFLERFLLRPYRDARERRLYTLVTGAFLHSDVFHLLFNMVTLYFFGPAVEYSIGGWGFLSVYLASILSAGGISFAKNKDNPKYATLGASGGTAGIVFASVLFFPQSSIFLFLIPVPIPAPLFAILYLGYTFYASKKGDDGINHDAHLYGALTGLAIAIFAKPEALQKFLYYILNVFR</sequence>
<keyword evidence="9" id="KW-0645">Protease</keyword>
<accession>A0A4R9GTQ8</accession>
<name>A0A4R9GTQ8_9LEPT</name>
<evidence type="ECO:0000256" key="7">
    <source>
        <dbReference type="SAM" id="Phobius"/>
    </source>
</evidence>
<feature type="transmembrane region" description="Helical" evidence="7">
    <location>
        <begin position="73"/>
        <end position="93"/>
    </location>
</feature>
<keyword evidence="6 7" id="KW-0472">Membrane</keyword>
<feature type="transmembrane region" description="Helical" evidence="7">
    <location>
        <begin position="6"/>
        <end position="21"/>
    </location>
</feature>
<dbReference type="SUPFAM" id="SSF144091">
    <property type="entry name" value="Rhomboid-like"/>
    <property type="match status" value="1"/>
</dbReference>
<comment type="caution">
    <text evidence="9">The sequence shown here is derived from an EMBL/GenBank/DDBJ whole genome shotgun (WGS) entry which is preliminary data.</text>
</comment>
<keyword evidence="3 7" id="KW-0812">Transmembrane</keyword>
<dbReference type="InterPro" id="IPR035952">
    <property type="entry name" value="Rhomboid-like_sf"/>
</dbReference>
<keyword evidence="5 7" id="KW-1133">Transmembrane helix</keyword>
<reference evidence="9" key="1">
    <citation type="journal article" date="2019" name="PLoS Negl. Trop. Dis.">
        <title>Revisiting the worldwide diversity of Leptospira species in the environment.</title>
        <authorList>
            <person name="Vincent A.T."/>
            <person name="Schiettekatte O."/>
            <person name="Bourhy P."/>
            <person name="Veyrier F.J."/>
            <person name="Picardeau M."/>
        </authorList>
    </citation>
    <scope>NUCLEOTIDE SEQUENCE [LARGE SCALE GENOMIC DNA]</scope>
    <source>
        <strain evidence="9">SCS5</strain>
    </source>
</reference>
<dbReference type="InterPro" id="IPR050925">
    <property type="entry name" value="Rhomboid_protease_S54"/>
</dbReference>
<evidence type="ECO:0000256" key="4">
    <source>
        <dbReference type="ARBA" id="ARBA00022801"/>
    </source>
</evidence>
<comment type="subcellular location">
    <subcellularLocation>
        <location evidence="1">Membrane</location>
        <topology evidence="1">Multi-pass membrane protein</topology>
    </subcellularLocation>
</comment>
<evidence type="ECO:0000313" key="9">
    <source>
        <dbReference type="EMBL" id="TGK22334.1"/>
    </source>
</evidence>
<feature type="transmembrane region" description="Helical" evidence="7">
    <location>
        <begin position="105"/>
        <end position="124"/>
    </location>
</feature>
<feature type="domain" description="Peptidase S54 rhomboid" evidence="8">
    <location>
        <begin position="39"/>
        <end position="181"/>
    </location>
</feature>
<dbReference type="InterPro" id="IPR022764">
    <property type="entry name" value="Peptidase_S54_rhomboid_dom"/>
</dbReference>
<evidence type="ECO:0000256" key="2">
    <source>
        <dbReference type="ARBA" id="ARBA00009045"/>
    </source>
</evidence>
<evidence type="ECO:0000256" key="6">
    <source>
        <dbReference type="ARBA" id="ARBA00023136"/>
    </source>
</evidence>
<evidence type="ECO:0000256" key="5">
    <source>
        <dbReference type="ARBA" id="ARBA00022989"/>
    </source>
</evidence>
<dbReference type="PANTHER" id="PTHR43731:SF14">
    <property type="entry name" value="PRESENILIN-ASSOCIATED RHOMBOID-LIKE PROTEIN, MITOCHONDRIAL"/>
    <property type="match status" value="1"/>
</dbReference>
<dbReference type="AlphaFoldDB" id="A0A4R9GTQ8"/>
<feature type="transmembrane region" description="Helical" evidence="7">
    <location>
        <begin position="41"/>
        <end position="67"/>
    </location>
</feature>
<keyword evidence="10" id="KW-1185">Reference proteome</keyword>